<comment type="caution">
    <text evidence="1">The sequence shown here is derived from an EMBL/GenBank/DDBJ whole genome shotgun (WGS) entry which is preliminary data.</text>
</comment>
<name>A0ABR1WNV4_9PEZI</name>
<sequence>MPPFKAQHDLAAELLKTAKIRDMEAALPIMTRWAPRAALAAGDTLAKVNGGGPNPFEKRMLGPAETILLGAPLPMGPREGASVSSLLTARQVAGQLVGEHTSGSQAICGLCGTRMSRGNRFLGDVGIMAHSHRLGNFHGDPVMRLSGLGEYGQSPWKGRWV</sequence>
<gene>
    <name evidence="1" type="ORF">PG997_006488</name>
</gene>
<keyword evidence="2" id="KW-1185">Reference proteome</keyword>
<dbReference type="Proteomes" id="UP001433268">
    <property type="component" value="Unassembled WGS sequence"/>
</dbReference>
<reference evidence="1 2" key="1">
    <citation type="submission" date="2023-01" db="EMBL/GenBank/DDBJ databases">
        <title>Analysis of 21 Apiospora genomes using comparative genomics revels a genus with tremendous synthesis potential of carbohydrate active enzymes and secondary metabolites.</title>
        <authorList>
            <person name="Sorensen T."/>
        </authorList>
    </citation>
    <scope>NUCLEOTIDE SEQUENCE [LARGE SCALE GENOMIC DNA]</scope>
    <source>
        <strain evidence="1 2">CBS 114990</strain>
    </source>
</reference>
<evidence type="ECO:0000313" key="1">
    <source>
        <dbReference type="EMBL" id="KAK8085217.1"/>
    </source>
</evidence>
<proteinExistence type="predicted"/>
<dbReference type="EMBL" id="JAQQWN010000005">
    <property type="protein sequence ID" value="KAK8085217.1"/>
    <property type="molecule type" value="Genomic_DNA"/>
</dbReference>
<organism evidence="1 2">
    <name type="scientific">Apiospora hydei</name>
    <dbReference type="NCBI Taxonomy" id="1337664"/>
    <lineage>
        <taxon>Eukaryota</taxon>
        <taxon>Fungi</taxon>
        <taxon>Dikarya</taxon>
        <taxon>Ascomycota</taxon>
        <taxon>Pezizomycotina</taxon>
        <taxon>Sordariomycetes</taxon>
        <taxon>Xylariomycetidae</taxon>
        <taxon>Amphisphaeriales</taxon>
        <taxon>Apiosporaceae</taxon>
        <taxon>Apiospora</taxon>
    </lineage>
</organism>
<accession>A0ABR1WNV4</accession>
<evidence type="ECO:0000313" key="2">
    <source>
        <dbReference type="Proteomes" id="UP001433268"/>
    </source>
</evidence>
<dbReference type="RefSeq" id="XP_066669726.1">
    <property type="nucleotide sequence ID" value="XM_066810803.1"/>
</dbReference>
<protein>
    <submittedName>
        <fullName evidence="1">Uncharacterized protein</fullName>
    </submittedName>
</protein>
<dbReference type="GeneID" id="92043863"/>